<dbReference type="eggNOG" id="COG0306">
    <property type="taxonomic scope" value="Bacteria"/>
</dbReference>
<dbReference type="GO" id="GO:0035435">
    <property type="term" value="P:phosphate ion transmembrane transport"/>
    <property type="evidence" value="ECO:0007669"/>
    <property type="project" value="TreeGrafter"/>
</dbReference>
<dbReference type="Proteomes" id="UP000002218">
    <property type="component" value="Chromosome"/>
</dbReference>
<reference evidence="8" key="1">
    <citation type="submission" date="2009-09" db="EMBL/GenBank/DDBJ databases">
        <title>The complete genome of Nakamurella multipartita DSM 44233.</title>
        <authorList>
            <consortium name="US DOE Joint Genome Institute (JGI-PGF)"/>
            <person name="Lucas S."/>
            <person name="Copeland A."/>
            <person name="Lapidus A."/>
            <person name="Glavina del Rio T."/>
            <person name="Dalin E."/>
            <person name="Tice H."/>
            <person name="Bruce D."/>
            <person name="Goodwin L."/>
            <person name="Pitluck S."/>
            <person name="Kyrpides N."/>
            <person name="Mavromatis K."/>
            <person name="Ivanova N."/>
            <person name="Ovchinnikova G."/>
            <person name="Sims D."/>
            <person name="Meincke L."/>
            <person name="Brettin T."/>
            <person name="Detter J.C."/>
            <person name="Han C."/>
            <person name="Larimer F."/>
            <person name="Land M."/>
            <person name="Hauser L."/>
            <person name="Markowitz V."/>
            <person name="Cheng J.-F."/>
            <person name="Hugenholtz P."/>
            <person name="Woyke T."/>
            <person name="Wu D."/>
            <person name="Klenk H.-P."/>
            <person name="Eisen J.A."/>
        </authorList>
    </citation>
    <scope>NUCLEOTIDE SEQUENCE [LARGE SCALE GENOMIC DNA]</scope>
    <source>
        <strain evidence="8">ATCC 700099 / DSM 44233 / CIP 104796 / JCM 9543 / NBRC 105858 / Y-104</strain>
    </source>
</reference>
<dbReference type="PANTHER" id="PTHR11101:SF80">
    <property type="entry name" value="PHOSPHATE TRANSPORTER"/>
    <property type="match status" value="1"/>
</dbReference>
<dbReference type="InterPro" id="IPR001204">
    <property type="entry name" value="Phos_transporter"/>
</dbReference>
<feature type="transmembrane region" description="Helical" evidence="6">
    <location>
        <begin position="139"/>
        <end position="162"/>
    </location>
</feature>
<evidence type="ECO:0000313" key="8">
    <source>
        <dbReference type="Proteomes" id="UP000002218"/>
    </source>
</evidence>
<proteinExistence type="predicted"/>
<evidence type="ECO:0000256" key="4">
    <source>
        <dbReference type="ARBA" id="ARBA00022989"/>
    </source>
</evidence>
<accession>C8XET0</accession>
<keyword evidence="5 6" id="KW-0472">Membrane</keyword>
<evidence type="ECO:0000256" key="3">
    <source>
        <dbReference type="ARBA" id="ARBA00022692"/>
    </source>
</evidence>
<dbReference type="AlphaFoldDB" id="C8XET0"/>
<feature type="transmembrane region" description="Helical" evidence="6">
    <location>
        <begin position="110"/>
        <end position="133"/>
    </location>
</feature>
<keyword evidence="2" id="KW-0813">Transport</keyword>
<dbReference type="Pfam" id="PF01384">
    <property type="entry name" value="PHO4"/>
    <property type="match status" value="2"/>
</dbReference>
<protein>
    <submittedName>
        <fullName evidence="7">Phosphate transporter</fullName>
    </submittedName>
</protein>
<organism evidence="7 8">
    <name type="scientific">Nakamurella multipartita (strain ATCC 700099 / DSM 44233 / CIP 104796 / JCM 9543 / NBRC 105858 / Y-104)</name>
    <name type="common">Microsphaera multipartita</name>
    <dbReference type="NCBI Taxonomy" id="479431"/>
    <lineage>
        <taxon>Bacteria</taxon>
        <taxon>Bacillati</taxon>
        <taxon>Actinomycetota</taxon>
        <taxon>Actinomycetes</taxon>
        <taxon>Nakamurellales</taxon>
        <taxon>Nakamurellaceae</taxon>
        <taxon>Nakamurella</taxon>
    </lineage>
</organism>
<evidence type="ECO:0000313" key="7">
    <source>
        <dbReference type="EMBL" id="ACV79831.1"/>
    </source>
</evidence>
<dbReference type="EMBL" id="CP001737">
    <property type="protein sequence ID" value="ACV79831.1"/>
    <property type="molecule type" value="Genomic_DNA"/>
</dbReference>
<dbReference type="STRING" id="479431.Namu_3506"/>
<feature type="transmembrane region" description="Helical" evidence="6">
    <location>
        <begin position="309"/>
        <end position="334"/>
    </location>
</feature>
<evidence type="ECO:0000256" key="5">
    <source>
        <dbReference type="ARBA" id="ARBA00023136"/>
    </source>
</evidence>
<sequence precursor="true">MNAMEVWSLAVVVALALAFDLTNGFHDSSNSLAAPVATRAMTPGQALTVTTVFTVLGPIIAGTAVADTVGGLVEIDTGDVLQILVAALLAAVGWNLLTWWFGLPSSSSHALVGGLVGAGMATAGVAAVNWGGFDGWRPVGVLGVLVALAASPLIGGFAGWAMDASARRALRRADRRVTGPLKAGQWFTSAALAFAHGTNDAQKTMGLITLALVAAGALPAFVVPTWVKVACAVAMTLGTALGGWRIVRTVGRGIYRIRPLDGLASQGASTLVIGGAAALGAPVSTTHVVASSVVGVGAARRKRHVRWRVVREILLAWIVTLPGCAVLGAAIAWVEGAWR</sequence>
<keyword evidence="3 6" id="KW-0812">Transmembrane</keyword>
<evidence type="ECO:0000256" key="6">
    <source>
        <dbReference type="SAM" id="Phobius"/>
    </source>
</evidence>
<feature type="transmembrane region" description="Helical" evidence="6">
    <location>
        <begin position="204"/>
        <end position="221"/>
    </location>
</feature>
<dbReference type="GO" id="GO:0005315">
    <property type="term" value="F:phosphate transmembrane transporter activity"/>
    <property type="evidence" value="ECO:0007669"/>
    <property type="project" value="InterPro"/>
</dbReference>
<comment type="subcellular location">
    <subcellularLocation>
        <location evidence="1">Membrane</location>
        <topology evidence="1">Multi-pass membrane protein</topology>
    </subcellularLocation>
</comment>
<evidence type="ECO:0000256" key="1">
    <source>
        <dbReference type="ARBA" id="ARBA00004141"/>
    </source>
</evidence>
<feature type="transmembrane region" description="Helical" evidence="6">
    <location>
        <begin position="80"/>
        <end position="103"/>
    </location>
</feature>
<dbReference type="HOGENOM" id="CLU_015355_1_1_11"/>
<name>C8XET0_NAKMY</name>
<dbReference type="KEGG" id="nml:Namu_3506"/>
<evidence type="ECO:0000256" key="2">
    <source>
        <dbReference type="ARBA" id="ARBA00022448"/>
    </source>
</evidence>
<dbReference type="PANTHER" id="PTHR11101">
    <property type="entry name" value="PHOSPHATE TRANSPORTER"/>
    <property type="match status" value="1"/>
</dbReference>
<dbReference type="InParanoid" id="C8XET0"/>
<dbReference type="GO" id="GO:0016020">
    <property type="term" value="C:membrane"/>
    <property type="evidence" value="ECO:0007669"/>
    <property type="project" value="UniProtKB-SubCell"/>
</dbReference>
<dbReference type="RefSeq" id="WP_015748685.1">
    <property type="nucleotide sequence ID" value="NC_013235.1"/>
</dbReference>
<reference evidence="7 8" key="2">
    <citation type="journal article" date="2010" name="Stand. Genomic Sci.">
        <title>Complete genome sequence of Nakamurella multipartita type strain (Y-104).</title>
        <authorList>
            <person name="Tice H."/>
            <person name="Mayilraj S."/>
            <person name="Sims D."/>
            <person name="Lapidus A."/>
            <person name="Nolan M."/>
            <person name="Lucas S."/>
            <person name="Glavina Del Rio T."/>
            <person name="Copeland A."/>
            <person name="Cheng J.F."/>
            <person name="Meincke L."/>
            <person name="Bruce D."/>
            <person name="Goodwin L."/>
            <person name="Pitluck S."/>
            <person name="Ivanova N."/>
            <person name="Mavromatis K."/>
            <person name="Ovchinnikova G."/>
            <person name="Pati A."/>
            <person name="Chen A."/>
            <person name="Palaniappan K."/>
            <person name="Land M."/>
            <person name="Hauser L."/>
            <person name="Chang Y.J."/>
            <person name="Jeffries C.D."/>
            <person name="Detter J.C."/>
            <person name="Brettin T."/>
            <person name="Rohde M."/>
            <person name="Goker M."/>
            <person name="Bristow J."/>
            <person name="Eisen J.A."/>
            <person name="Markowitz V."/>
            <person name="Hugenholtz P."/>
            <person name="Kyrpides N.C."/>
            <person name="Klenk H.P."/>
            <person name="Chen F."/>
        </authorList>
    </citation>
    <scope>NUCLEOTIDE SEQUENCE [LARGE SCALE GENOMIC DNA]</scope>
    <source>
        <strain evidence="8">ATCC 700099 / DSM 44233 / CIP 104796 / JCM 9543 / NBRC 105858 / Y-104</strain>
    </source>
</reference>
<dbReference type="OrthoDB" id="9779554at2"/>
<keyword evidence="8" id="KW-1185">Reference proteome</keyword>
<gene>
    <name evidence="7" type="ordered locus">Namu_3506</name>
</gene>
<keyword evidence="4 6" id="KW-1133">Transmembrane helix</keyword>